<evidence type="ECO:0000313" key="1">
    <source>
        <dbReference type="EMBL" id="HCK31249.1"/>
    </source>
</evidence>
<accession>A0A3F3L951</accession>
<name>A0A3F3L951_9GAMM</name>
<organism evidence="1 2">
    <name type="scientific">Acinetobacter ursingii</name>
    <dbReference type="NCBI Taxonomy" id="108980"/>
    <lineage>
        <taxon>Bacteria</taxon>
        <taxon>Pseudomonadati</taxon>
        <taxon>Pseudomonadota</taxon>
        <taxon>Gammaproteobacteria</taxon>
        <taxon>Moraxellales</taxon>
        <taxon>Moraxellaceae</taxon>
        <taxon>Acinetobacter</taxon>
    </lineage>
</organism>
<proteinExistence type="predicted"/>
<dbReference type="AlphaFoldDB" id="A0A3F3L951"/>
<sequence length="403" mass="47559">MKKHNVINFTLFFINPVLGFLGSLSAFLRNKNACLTFSLSSALILIYFPIMWDTAVNFYGAYYGGTNGWLYPYTFVPAYFMEKFGVDFYFFIFFSVFFIIYTWSKIVYDTFLELDIKNKTIISVIFLLFVFNYRDIMDINRTALSFSIFFYYVLLVKNKNLPNFLFFLLFSIWMHAAASILFLLYFVSKLNFFSRKLNLTFLFLSLILGLLLPFFGDFFSSYIKSIPLIGDKIFLFMFGSVWGAIEYSASSILIKFFKVFFVFFVCLITILNMYKDPVRKHQYQLMLLIGFSFLLFSGFVTLSERLNLAFSFIFLIFLRLNVTSLYAKIAISFVLFRTIGSYLLVYSTVFFGNHDIYYDNEKKSEIMMKPFYYPTIILMDVRDYGNSDRFLFDNITRGKYTVE</sequence>
<gene>
    <name evidence="1" type="ORF">DHW29_14395</name>
</gene>
<protein>
    <submittedName>
        <fullName evidence="1">Uncharacterized protein</fullName>
    </submittedName>
</protein>
<dbReference type="Pfam" id="PF14897">
    <property type="entry name" value="EpsG"/>
    <property type="match status" value="1"/>
</dbReference>
<dbReference type="EMBL" id="DPVE01000251">
    <property type="protein sequence ID" value="HCK31249.1"/>
    <property type="molecule type" value="Genomic_DNA"/>
</dbReference>
<comment type="caution">
    <text evidence="1">The sequence shown here is derived from an EMBL/GenBank/DDBJ whole genome shotgun (WGS) entry which is preliminary data.</text>
</comment>
<dbReference type="Proteomes" id="UP000263596">
    <property type="component" value="Unassembled WGS sequence"/>
</dbReference>
<dbReference type="RefSeq" id="WP_049175367.1">
    <property type="nucleotide sequence ID" value="NZ_BKFK01000016.1"/>
</dbReference>
<reference evidence="1 2" key="1">
    <citation type="journal article" date="2018" name="Nat. Biotechnol.">
        <title>A standardized bacterial taxonomy based on genome phylogeny substantially revises the tree of life.</title>
        <authorList>
            <person name="Parks D.H."/>
            <person name="Chuvochina M."/>
            <person name="Waite D.W."/>
            <person name="Rinke C."/>
            <person name="Skarshewski A."/>
            <person name="Chaumeil P.A."/>
            <person name="Hugenholtz P."/>
        </authorList>
    </citation>
    <scope>NUCLEOTIDE SEQUENCE [LARGE SCALE GENOMIC DNA]</scope>
    <source>
        <strain evidence="1">UBA9669</strain>
    </source>
</reference>
<dbReference type="InterPro" id="IPR049458">
    <property type="entry name" value="EpsG-like"/>
</dbReference>
<evidence type="ECO:0000313" key="2">
    <source>
        <dbReference type="Proteomes" id="UP000263596"/>
    </source>
</evidence>